<evidence type="ECO:0000313" key="4">
    <source>
        <dbReference type="Proteomes" id="UP000320390"/>
    </source>
</evidence>
<proteinExistence type="predicted"/>
<dbReference type="InterPro" id="IPR028994">
    <property type="entry name" value="Integrin_alpha_N"/>
</dbReference>
<organism evidence="3 4">
    <name type="scientific">Saltatorellus ferox</name>
    <dbReference type="NCBI Taxonomy" id="2528018"/>
    <lineage>
        <taxon>Bacteria</taxon>
        <taxon>Pseudomonadati</taxon>
        <taxon>Planctomycetota</taxon>
        <taxon>Planctomycetia</taxon>
        <taxon>Planctomycetia incertae sedis</taxon>
        <taxon>Saltatorellus</taxon>
    </lineage>
</organism>
<dbReference type="RefSeq" id="WP_145194942.1">
    <property type="nucleotide sequence ID" value="NZ_CP036434.1"/>
</dbReference>
<dbReference type="EMBL" id="CP036434">
    <property type="protein sequence ID" value="QDV05547.1"/>
    <property type="molecule type" value="Genomic_DNA"/>
</dbReference>
<dbReference type="Proteomes" id="UP000320390">
    <property type="component" value="Chromosome"/>
</dbReference>
<evidence type="ECO:0000256" key="2">
    <source>
        <dbReference type="SAM" id="SignalP"/>
    </source>
</evidence>
<dbReference type="InterPro" id="IPR013517">
    <property type="entry name" value="FG-GAP"/>
</dbReference>
<evidence type="ECO:0000313" key="3">
    <source>
        <dbReference type="EMBL" id="QDV05547.1"/>
    </source>
</evidence>
<dbReference type="OrthoDB" id="259433at2"/>
<sequence length="551" mass="56095" precursor="true">MQRSVTRALSSLTLSLAAVATPASAQAPIFELGQITAPGAAAGERLGDQISLAPGWLCGGIPNRDLSFTRAGVALVWPRQSGSYGTPVSLESPTPTANGGFGLACALSGTGELVVSERRFQVPGASSLGAVHHYVEQAGTWISTGPVANPGASNDGFGQSVAYDGDLMVVGAPLAGPQPGLQGVAHVFQRTTGGWTLLSTLDAGAGGNLEQFGWSVAVQGRRVLVGAPRHLDAGALRGAAYFFEEVGGVWTRVLRVVPDATSGDRYCGVSVAMDGNTAVIGATQTNQVGAVYHYERAGGAWSEIERLQPGNLGANATFGHSVAVRGDQLVVGAYQDTAAGLLAGSAWTFERVGGSFVPRARLVQSSPPAFHGFSVALDGAGEYVVGQPIGTPAGGPSASGILRWYRPEPEIGASYCTAVNHSGGLAGQISALGSAVAASNSTTLVAHDLPSNAFGFFITSRTQGMVAQPGGSQGVLCLGGAIGRYVGPGQIANSGSLRTFQLDLDLSAMPTPNGLVPALAGETWNFQAWHRDLVGGSVTSNFTGAVSVLLQ</sequence>
<dbReference type="Pfam" id="PF14312">
    <property type="entry name" value="FG-GAP_2"/>
    <property type="match status" value="4"/>
</dbReference>
<feature type="signal peptide" evidence="2">
    <location>
        <begin position="1"/>
        <end position="25"/>
    </location>
</feature>
<dbReference type="AlphaFoldDB" id="A0A518EN82"/>
<protein>
    <recommendedName>
        <fullName evidence="5">Cortical protein marker for cell polarity</fullName>
    </recommendedName>
</protein>
<evidence type="ECO:0000256" key="1">
    <source>
        <dbReference type="ARBA" id="ARBA00022729"/>
    </source>
</evidence>
<reference evidence="3 4" key="1">
    <citation type="submission" date="2019-02" db="EMBL/GenBank/DDBJ databases">
        <title>Deep-cultivation of Planctomycetes and their phenomic and genomic characterization uncovers novel biology.</title>
        <authorList>
            <person name="Wiegand S."/>
            <person name="Jogler M."/>
            <person name="Boedeker C."/>
            <person name="Pinto D."/>
            <person name="Vollmers J."/>
            <person name="Rivas-Marin E."/>
            <person name="Kohn T."/>
            <person name="Peeters S.H."/>
            <person name="Heuer A."/>
            <person name="Rast P."/>
            <person name="Oberbeckmann S."/>
            <person name="Bunk B."/>
            <person name="Jeske O."/>
            <person name="Meyerdierks A."/>
            <person name="Storesund J.E."/>
            <person name="Kallscheuer N."/>
            <person name="Luecker S."/>
            <person name="Lage O.M."/>
            <person name="Pohl T."/>
            <person name="Merkel B.J."/>
            <person name="Hornburger P."/>
            <person name="Mueller R.-W."/>
            <person name="Bruemmer F."/>
            <person name="Labrenz M."/>
            <person name="Spormann A.M."/>
            <person name="Op den Camp H."/>
            <person name="Overmann J."/>
            <person name="Amann R."/>
            <person name="Jetten M.S.M."/>
            <person name="Mascher T."/>
            <person name="Medema M.H."/>
            <person name="Devos D.P."/>
            <person name="Kaster A.-K."/>
            <person name="Ovreas L."/>
            <person name="Rohde M."/>
            <person name="Galperin M.Y."/>
            <person name="Jogler C."/>
        </authorList>
    </citation>
    <scope>NUCLEOTIDE SEQUENCE [LARGE SCALE GENOMIC DNA]</scope>
    <source>
        <strain evidence="3 4">Poly30</strain>
    </source>
</reference>
<feature type="chain" id="PRO_5021748139" description="Cortical protein marker for cell polarity" evidence="2">
    <location>
        <begin position="26"/>
        <end position="551"/>
    </location>
</feature>
<name>A0A518EN82_9BACT</name>
<dbReference type="InterPro" id="IPR011043">
    <property type="entry name" value="Gal_Oxase/kelch_b-propeller"/>
</dbReference>
<keyword evidence="1 2" id="KW-0732">Signal</keyword>
<gene>
    <name evidence="3" type="ORF">Poly30_10450</name>
</gene>
<dbReference type="PANTHER" id="PTHR36220">
    <property type="entry name" value="UNNAMED PRODUCT"/>
    <property type="match status" value="1"/>
</dbReference>
<dbReference type="PANTHER" id="PTHR36220:SF1">
    <property type="entry name" value="GAMMA TUBULIN COMPLEX COMPONENT C-TERMINAL DOMAIN-CONTAINING PROTEIN"/>
    <property type="match status" value="1"/>
</dbReference>
<evidence type="ECO:0008006" key="5">
    <source>
        <dbReference type="Google" id="ProtNLM"/>
    </source>
</evidence>
<dbReference type="Gene3D" id="2.130.10.130">
    <property type="entry name" value="Integrin alpha, N-terminal"/>
    <property type="match status" value="2"/>
</dbReference>
<keyword evidence="4" id="KW-1185">Reference proteome</keyword>
<dbReference type="SUPFAM" id="SSF50965">
    <property type="entry name" value="Galactose oxidase, central domain"/>
    <property type="match status" value="1"/>
</dbReference>
<accession>A0A518EN82</accession>